<feature type="domain" description="Rhamnogalacturonase A/B/Epimerase-like pectate lyase" evidence="1">
    <location>
        <begin position="54"/>
        <end position="163"/>
    </location>
</feature>
<dbReference type="InterPro" id="IPR012334">
    <property type="entry name" value="Pectin_lyas_fold"/>
</dbReference>
<dbReference type="InterPro" id="IPR011050">
    <property type="entry name" value="Pectin_lyase_fold/virulence"/>
</dbReference>
<gene>
    <name evidence="2" type="ORF">FEG63_22000</name>
</gene>
<name>A0ABX2K544_9MYCO</name>
<dbReference type="Proteomes" id="UP000708347">
    <property type="component" value="Unassembled WGS sequence"/>
</dbReference>
<evidence type="ECO:0000259" key="1">
    <source>
        <dbReference type="Pfam" id="PF12708"/>
    </source>
</evidence>
<protein>
    <recommendedName>
        <fullName evidence="1">Rhamnogalacturonase A/B/Epimerase-like pectate lyase domain-containing protein</fullName>
    </recommendedName>
</protein>
<evidence type="ECO:0000313" key="2">
    <source>
        <dbReference type="EMBL" id="NTY62218.1"/>
    </source>
</evidence>
<dbReference type="SUPFAM" id="SSF51126">
    <property type="entry name" value="Pectin lyase-like"/>
    <property type="match status" value="1"/>
</dbReference>
<dbReference type="Pfam" id="PF12708">
    <property type="entry name" value="Pect-lyase_RHGA_epim"/>
    <property type="match status" value="1"/>
</dbReference>
<dbReference type="Gene3D" id="2.160.20.10">
    <property type="entry name" value="Single-stranded right-handed beta-helix, Pectin lyase-like"/>
    <property type="match status" value="1"/>
</dbReference>
<dbReference type="InterPro" id="IPR024535">
    <property type="entry name" value="RHGA/B-epi-like_pectate_lyase"/>
</dbReference>
<keyword evidence="3" id="KW-1185">Reference proteome</keyword>
<organism evidence="2 3">
    <name type="scientific">Mycolicibacterium sphagni</name>
    <dbReference type="NCBI Taxonomy" id="1786"/>
    <lineage>
        <taxon>Bacteria</taxon>
        <taxon>Bacillati</taxon>
        <taxon>Actinomycetota</taxon>
        <taxon>Actinomycetes</taxon>
        <taxon>Mycobacteriales</taxon>
        <taxon>Mycobacteriaceae</taxon>
        <taxon>Mycolicibacterium</taxon>
    </lineage>
</organism>
<evidence type="ECO:0000313" key="3">
    <source>
        <dbReference type="Proteomes" id="UP000708347"/>
    </source>
</evidence>
<comment type="caution">
    <text evidence="2">The sequence shown here is derived from an EMBL/GenBank/DDBJ whole genome shotgun (WGS) entry which is preliminary data.</text>
</comment>
<dbReference type="EMBL" id="VBSB01000015">
    <property type="protein sequence ID" value="NTY62218.1"/>
    <property type="molecule type" value="Genomic_DNA"/>
</dbReference>
<proteinExistence type="predicted"/>
<sequence length="525" mass="53595">MTEMSRRIAARTTLVGAGVAFGATVLGRPAAPTSADPLVVPSAVWGSIVGKPFVDVRDPAFGAVGDGVANDSAALAAALAAAQAANQPLFFRPGTYLTDDIADGSNVPWIGDGYPNTTIKARTGSKTLLTLTDGPHGTAAAKCISGLTLDGAGISKTCLDSSYPTIGPSLRHVFHDLYIKSYQSIGWIGDNNNDAKFSHCSVAKHADTPGEAVAGRFHASGGAIALNNCNFALPIQISAQVATIRDGYNIGVIFDGPGWNSLSIHNGYLYANPSTHNNFDIMSGISAMGVAIFGTHIENTYGDGHFFGGAGNLTNVSAVGGHWFGIKDTTPSPRIAADTLSAGTLPGIVDMSGVFVENLNLSDASNVKVLTSNVDNMGRYQSATRIINTQPGTEINLGTNIMYTGPGTAVDAHMNSSGDVAVASSVNGDTAARISVHADGRITWGPGNAAPDVAIHRTGAGTLGTDGSFDAAAGLSIAGNPVGARVPAPATASSAGAVGQWAADSSYLYVCTAANTWKRASLSAW</sequence>
<accession>A0ABX2K544</accession>
<reference evidence="2 3" key="1">
    <citation type="submission" date="2019-05" db="EMBL/GenBank/DDBJ databases">
        <title>Mycolicibacterium sphagni ENV482 genome assembly.</title>
        <authorList>
            <person name="Chen W."/>
            <person name="Faulkner N.W."/>
            <person name="Hyman M.R."/>
        </authorList>
    </citation>
    <scope>NUCLEOTIDE SEQUENCE [LARGE SCALE GENOMIC DNA]</scope>
    <source>
        <strain evidence="2 3">ENV482</strain>
    </source>
</reference>